<evidence type="ECO:0000259" key="1">
    <source>
        <dbReference type="Pfam" id="PF01048"/>
    </source>
</evidence>
<name>A0A5B1BNX4_MYCSI</name>
<dbReference type="InterPro" id="IPR000845">
    <property type="entry name" value="Nucleoside_phosphorylase_d"/>
</dbReference>
<dbReference type="GO" id="GO:0009116">
    <property type="term" value="P:nucleoside metabolic process"/>
    <property type="evidence" value="ECO:0007669"/>
    <property type="project" value="InterPro"/>
</dbReference>
<dbReference type="OrthoDB" id="7945729at2"/>
<dbReference type="GO" id="GO:0003824">
    <property type="term" value="F:catalytic activity"/>
    <property type="evidence" value="ECO:0007669"/>
    <property type="project" value="InterPro"/>
</dbReference>
<proteinExistence type="predicted"/>
<evidence type="ECO:0000313" key="2">
    <source>
        <dbReference type="EMBL" id="KAA1249811.1"/>
    </source>
</evidence>
<sequence length="269" mass="28751">MIREQGGYPLVGSKDFDAPSVFRPANLLREARRQKSLPHQPVPAVCVLDPDGDIVRQLVRTATGYRHLGWACYHTDMWVTVVNGREIGVVGMAVGAPFAVLVAEQLAASDTSLVVSITSAGRISGSEAPPYFVLIERALRDEGTSAHYVAPSEWSYLAPELQKKLRNAFDGSDIPVITGSSWTTDAPYRETALAIKEAERREIACVEMESAALYAYAAATGRNVVCLAHITNTMAVDGDDFEKGNDNGVNASLAVASAVATAILGESLA</sequence>
<dbReference type="CDD" id="cd09007">
    <property type="entry name" value="NP-I_spr0068"/>
    <property type="match status" value="1"/>
</dbReference>
<dbReference type="Proteomes" id="UP000324701">
    <property type="component" value="Unassembled WGS sequence"/>
</dbReference>
<evidence type="ECO:0000313" key="3">
    <source>
        <dbReference type="Proteomes" id="UP000324701"/>
    </source>
</evidence>
<dbReference type="SUPFAM" id="SSF53167">
    <property type="entry name" value="Purine and uridine phosphorylases"/>
    <property type="match status" value="1"/>
</dbReference>
<accession>A0A5B1BNX4</accession>
<gene>
    <name evidence="2" type="ORF">F0Q45_13095</name>
</gene>
<organism evidence="2 3">
    <name type="scientific">Mycobacterium simiae</name>
    <name type="common">Mycobacterium habana</name>
    <dbReference type="NCBI Taxonomy" id="1784"/>
    <lineage>
        <taxon>Bacteria</taxon>
        <taxon>Bacillati</taxon>
        <taxon>Actinomycetota</taxon>
        <taxon>Actinomycetes</taxon>
        <taxon>Mycobacteriales</taxon>
        <taxon>Mycobacteriaceae</taxon>
        <taxon>Mycobacterium</taxon>
        <taxon>Mycobacterium simiae complex</taxon>
    </lineage>
</organism>
<reference evidence="2 3" key="1">
    <citation type="submission" date="2019-09" db="EMBL/GenBank/DDBJ databases">
        <title>Report of infection by Mycobacterium simiae a patient suffering from pulmonary tuberculosis.</title>
        <authorList>
            <person name="Mohanty P.S."/>
            <person name="Bansal A.K."/>
            <person name="Singh H."/>
            <person name="Sharma S."/>
            <person name="Patil S.A."/>
            <person name="Upadhaya P."/>
            <person name="Singh P.K."/>
            <person name="Kumar D."/>
            <person name="Kumar S."/>
            <person name="Singh R.K."/>
            <person name="Chaudhary B."/>
        </authorList>
    </citation>
    <scope>NUCLEOTIDE SEQUENCE [LARGE SCALE GENOMIC DNA]</scope>
    <source>
        <strain evidence="2 3">JAL-560-SIM</strain>
    </source>
</reference>
<dbReference type="Gene3D" id="3.40.50.1580">
    <property type="entry name" value="Nucleoside phosphorylase domain"/>
    <property type="match status" value="1"/>
</dbReference>
<dbReference type="EMBL" id="VTZN01000072">
    <property type="protein sequence ID" value="KAA1249811.1"/>
    <property type="molecule type" value="Genomic_DNA"/>
</dbReference>
<protein>
    <submittedName>
        <fullName evidence="2">Nucleoside phosphorylase</fullName>
    </submittedName>
</protein>
<feature type="domain" description="Nucleoside phosphorylase" evidence="1">
    <location>
        <begin position="76"/>
        <end position="255"/>
    </location>
</feature>
<dbReference type="InterPro" id="IPR035994">
    <property type="entry name" value="Nucleoside_phosphorylase_sf"/>
</dbReference>
<keyword evidence="3" id="KW-1185">Reference proteome</keyword>
<comment type="caution">
    <text evidence="2">The sequence shown here is derived from an EMBL/GenBank/DDBJ whole genome shotgun (WGS) entry which is preliminary data.</text>
</comment>
<dbReference type="Pfam" id="PF01048">
    <property type="entry name" value="PNP_UDP_1"/>
    <property type="match status" value="1"/>
</dbReference>
<dbReference type="AlphaFoldDB" id="A0A5B1BNX4"/>